<dbReference type="RefSeq" id="WP_017749982.1">
    <property type="nucleotide sequence ID" value="NZ_KQ976356.1"/>
</dbReference>
<proteinExistence type="predicted"/>
<dbReference type="OrthoDB" id="488163at2"/>
<organism evidence="1 2">
    <name type="scientific">Scytonema hofmannii PCC 7110</name>
    <dbReference type="NCBI Taxonomy" id="128403"/>
    <lineage>
        <taxon>Bacteria</taxon>
        <taxon>Bacillati</taxon>
        <taxon>Cyanobacteriota</taxon>
        <taxon>Cyanophyceae</taxon>
        <taxon>Nostocales</taxon>
        <taxon>Scytonemataceae</taxon>
        <taxon>Scytonema</taxon>
    </lineage>
</organism>
<protein>
    <submittedName>
        <fullName evidence="1">Uncharacterized protein</fullName>
    </submittedName>
</protein>
<name>A0A139WQG6_9CYAN</name>
<dbReference type="EMBL" id="ANNX02000077">
    <property type="protein sequence ID" value="KYC34668.1"/>
    <property type="molecule type" value="Genomic_DNA"/>
</dbReference>
<sequence length="72" mass="8410">MDNQEINYFLVGICTFHWNADFNKFCEVCNFDPNHGYSLEKWQQWQQLVAAIKAFDQNTIAKLVEAGHSRVS</sequence>
<comment type="caution">
    <text evidence="1">The sequence shown here is derived from an EMBL/GenBank/DDBJ whole genome shotgun (WGS) entry which is preliminary data.</text>
</comment>
<accession>A0A139WQG6</accession>
<evidence type="ECO:0000313" key="2">
    <source>
        <dbReference type="Proteomes" id="UP000076925"/>
    </source>
</evidence>
<reference evidence="1 2" key="1">
    <citation type="journal article" date="2013" name="Genome Biol. Evol.">
        <title>Genomes of Stigonematalean cyanobacteria (subsection V) and the evolution of oxygenic photosynthesis from prokaryotes to plastids.</title>
        <authorList>
            <person name="Dagan T."/>
            <person name="Roettger M."/>
            <person name="Stucken K."/>
            <person name="Landan G."/>
            <person name="Koch R."/>
            <person name="Major P."/>
            <person name="Gould S.B."/>
            <person name="Goremykin V.V."/>
            <person name="Rippka R."/>
            <person name="Tandeau de Marsac N."/>
            <person name="Gugger M."/>
            <person name="Lockhart P.J."/>
            <person name="Allen J.F."/>
            <person name="Brune I."/>
            <person name="Maus I."/>
            <person name="Puhler A."/>
            <person name="Martin W.F."/>
        </authorList>
    </citation>
    <scope>NUCLEOTIDE SEQUENCE [LARGE SCALE GENOMIC DNA]</scope>
    <source>
        <strain evidence="1 2">PCC 7110</strain>
    </source>
</reference>
<dbReference type="Proteomes" id="UP000076925">
    <property type="component" value="Unassembled WGS sequence"/>
</dbReference>
<gene>
    <name evidence="1" type="ORF">WA1_50595</name>
</gene>
<dbReference type="AlphaFoldDB" id="A0A139WQG6"/>
<keyword evidence="2" id="KW-1185">Reference proteome</keyword>
<evidence type="ECO:0000313" key="1">
    <source>
        <dbReference type="EMBL" id="KYC34668.1"/>
    </source>
</evidence>